<evidence type="ECO:0000313" key="1">
    <source>
        <dbReference type="EMBL" id="KAH9318390.1"/>
    </source>
</evidence>
<dbReference type="EMBL" id="JAHRHJ020000004">
    <property type="protein sequence ID" value="KAH9318390.1"/>
    <property type="molecule type" value="Genomic_DNA"/>
</dbReference>
<sequence>CSNQFRRLGEVLEVGVGLLLLLASQLHPGGWYALEREPVLLKHPYFRLLPILPIVVMIPLI</sequence>
<organism evidence="1 2">
    <name type="scientific">Taxus chinensis</name>
    <name type="common">Chinese yew</name>
    <name type="synonym">Taxus wallichiana var. chinensis</name>
    <dbReference type="NCBI Taxonomy" id="29808"/>
    <lineage>
        <taxon>Eukaryota</taxon>
        <taxon>Viridiplantae</taxon>
        <taxon>Streptophyta</taxon>
        <taxon>Embryophyta</taxon>
        <taxon>Tracheophyta</taxon>
        <taxon>Spermatophyta</taxon>
        <taxon>Pinopsida</taxon>
        <taxon>Pinidae</taxon>
        <taxon>Conifers II</taxon>
        <taxon>Cupressales</taxon>
        <taxon>Taxaceae</taxon>
        <taxon>Taxus</taxon>
    </lineage>
</organism>
<evidence type="ECO:0000313" key="2">
    <source>
        <dbReference type="Proteomes" id="UP000824469"/>
    </source>
</evidence>
<dbReference type="AlphaFoldDB" id="A0AA38GB30"/>
<name>A0AA38GB30_TAXCH</name>
<proteinExistence type="predicted"/>
<feature type="non-terminal residue" evidence="1">
    <location>
        <position position="1"/>
    </location>
</feature>
<gene>
    <name evidence="1" type="ORF">KI387_020159</name>
</gene>
<accession>A0AA38GB30</accession>
<protein>
    <submittedName>
        <fullName evidence="1">Uncharacterized protein</fullName>
    </submittedName>
</protein>
<dbReference type="Proteomes" id="UP000824469">
    <property type="component" value="Unassembled WGS sequence"/>
</dbReference>
<keyword evidence="2" id="KW-1185">Reference proteome</keyword>
<comment type="caution">
    <text evidence="1">The sequence shown here is derived from an EMBL/GenBank/DDBJ whole genome shotgun (WGS) entry which is preliminary data.</text>
</comment>
<reference evidence="1 2" key="1">
    <citation type="journal article" date="2021" name="Nat. Plants">
        <title>The Taxus genome provides insights into paclitaxel biosynthesis.</title>
        <authorList>
            <person name="Xiong X."/>
            <person name="Gou J."/>
            <person name="Liao Q."/>
            <person name="Li Y."/>
            <person name="Zhou Q."/>
            <person name="Bi G."/>
            <person name="Li C."/>
            <person name="Du R."/>
            <person name="Wang X."/>
            <person name="Sun T."/>
            <person name="Guo L."/>
            <person name="Liang H."/>
            <person name="Lu P."/>
            <person name="Wu Y."/>
            <person name="Zhang Z."/>
            <person name="Ro D.K."/>
            <person name="Shang Y."/>
            <person name="Huang S."/>
            <person name="Yan J."/>
        </authorList>
    </citation>
    <scope>NUCLEOTIDE SEQUENCE [LARGE SCALE GENOMIC DNA]</scope>
    <source>
        <strain evidence="1">Ta-2019</strain>
    </source>
</reference>